<feature type="region of interest" description="Disordered" evidence="1">
    <location>
        <begin position="1"/>
        <end position="20"/>
    </location>
</feature>
<dbReference type="PANTHER" id="PTHR41771">
    <property type="entry name" value="MEMBRANE PROTEIN-RELATED"/>
    <property type="match status" value="1"/>
</dbReference>
<reference evidence="3 4" key="1">
    <citation type="submission" date="2016-10" db="EMBL/GenBank/DDBJ databases">
        <authorList>
            <person name="de Groot N.N."/>
        </authorList>
    </citation>
    <scope>NUCLEOTIDE SEQUENCE [LARGE SCALE GENOMIC DNA]</scope>
    <source>
        <strain evidence="3 4">DSM 10495</strain>
    </source>
</reference>
<feature type="transmembrane region" description="Helical" evidence="2">
    <location>
        <begin position="225"/>
        <end position="244"/>
    </location>
</feature>
<feature type="compositionally biased region" description="Polar residues" evidence="1">
    <location>
        <begin position="84"/>
        <end position="98"/>
    </location>
</feature>
<keyword evidence="2" id="KW-0472">Membrane</keyword>
<gene>
    <name evidence="3" type="ORF">SAMN04489745_2717</name>
</gene>
<feature type="transmembrane region" description="Helical" evidence="2">
    <location>
        <begin position="318"/>
        <end position="339"/>
    </location>
</feature>
<dbReference type="PANTHER" id="PTHR41771:SF1">
    <property type="entry name" value="MEMBRANE PROTEIN"/>
    <property type="match status" value="1"/>
</dbReference>
<evidence type="ECO:0000313" key="4">
    <source>
        <dbReference type="Proteomes" id="UP000182652"/>
    </source>
</evidence>
<accession>A0A1H4S168</accession>
<feature type="transmembrane region" description="Helical" evidence="2">
    <location>
        <begin position="32"/>
        <end position="53"/>
    </location>
</feature>
<proteinExistence type="predicted"/>
<feature type="compositionally biased region" description="Low complexity" evidence="1">
    <location>
        <begin position="99"/>
        <end position="133"/>
    </location>
</feature>
<dbReference type="EMBL" id="FNSN01000003">
    <property type="protein sequence ID" value="SEC37859.1"/>
    <property type="molecule type" value="Genomic_DNA"/>
</dbReference>
<dbReference type="STRING" id="156980.SAMN04489745_2717"/>
<protein>
    <submittedName>
        <fullName evidence="3">YibE/F-like protein</fullName>
    </submittedName>
</protein>
<feature type="transmembrane region" description="Helical" evidence="2">
    <location>
        <begin position="250"/>
        <end position="268"/>
    </location>
</feature>
<name>A0A1H4S168_9MICC</name>
<dbReference type="Pfam" id="PF07907">
    <property type="entry name" value="YibE_F"/>
    <property type="match status" value="1"/>
</dbReference>
<sequence length="470" mass="48482">MGAGHSHGGGHSHDDGVAPSAEAAAARRRAGWILAAILVPVTVLTVLGMVLLWPSGKHEDLRLSSPYSTAPGVSFDTGKVMSVTKASCSGSSPDAQPDSSQNGSGQSPAQSPSQSPSQGASQGSGQSGSTPGASRLTSCFWAVTQPDAGGSPVQVVFNPEVSASDSVHPGDGIRYLNLSQVQGASAGHAPSYVFVDFVRSAPIAILAVLYAAVVILVARWRGFRALLGLGVAYLVLAFFLLPGLVDGKPAMPLALTASTAILIAVLYFAHGFSARTSTALLGTIFGLLVTAGLALWATDAAKLLGIGSHEASTLVNTSGTISISSVILCGLIVASLGALNDVTITQASAVWELYEFSPETSAPKLFASAMRIGRDHIASTVYTIAFAYAGAALPVLIIVMLYERPFLDTLTSAELAEEVVRTLIGSIGLVLAIPLTTLVAVLVVKATNLHRHAVDAEQPLTRRERRALGR</sequence>
<feature type="transmembrane region" description="Helical" evidence="2">
    <location>
        <begin position="280"/>
        <end position="298"/>
    </location>
</feature>
<feature type="transmembrane region" description="Helical" evidence="2">
    <location>
        <begin position="422"/>
        <end position="444"/>
    </location>
</feature>
<keyword evidence="2" id="KW-0812">Transmembrane</keyword>
<feature type="transmembrane region" description="Helical" evidence="2">
    <location>
        <begin position="380"/>
        <end position="402"/>
    </location>
</feature>
<dbReference type="Proteomes" id="UP000182652">
    <property type="component" value="Unassembled WGS sequence"/>
</dbReference>
<organism evidence="3 4">
    <name type="scientific">Arthrobacter woluwensis</name>
    <dbReference type="NCBI Taxonomy" id="156980"/>
    <lineage>
        <taxon>Bacteria</taxon>
        <taxon>Bacillati</taxon>
        <taxon>Actinomycetota</taxon>
        <taxon>Actinomycetes</taxon>
        <taxon>Micrococcales</taxon>
        <taxon>Micrococcaceae</taxon>
        <taxon>Arthrobacter</taxon>
    </lineage>
</organism>
<keyword evidence="2" id="KW-1133">Transmembrane helix</keyword>
<dbReference type="RefSeq" id="WP_066215141.1">
    <property type="nucleotide sequence ID" value="NZ_FNSN01000003.1"/>
</dbReference>
<feature type="region of interest" description="Disordered" evidence="1">
    <location>
        <begin position="84"/>
        <end position="133"/>
    </location>
</feature>
<evidence type="ECO:0000256" key="2">
    <source>
        <dbReference type="SAM" id="Phobius"/>
    </source>
</evidence>
<feature type="transmembrane region" description="Helical" evidence="2">
    <location>
        <begin position="200"/>
        <end position="218"/>
    </location>
</feature>
<keyword evidence="4" id="KW-1185">Reference proteome</keyword>
<evidence type="ECO:0000256" key="1">
    <source>
        <dbReference type="SAM" id="MobiDB-lite"/>
    </source>
</evidence>
<evidence type="ECO:0000313" key="3">
    <source>
        <dbReference type="EMBL" id="SEC37859.1"/>
    </source>
</evidence>
<dbReference type="AlphaFoldDB" id="A0A1H4S168"/>
<dbReference type="InterPro" id="IPR012507">
    <property type="entry name" value="YibE_F"/>
</dbReference>